<reference evidence="2 3" key="1">
    <citation type="submission" date="2019-06" db="EMBL/GenBank/DDBJ databases">
        <title>Genomic Encyclopedia of Type Strains, Phase IV (KMG-V): Genome sequencing to study the core and pangenomes of soil and plant-associated prokaryotes.</title>
        <authorList>
            <person name="Whitman W."/>
        </authorList>
    </citation>
    <scope>NUCLEOTIDE SEQUENCE [LARGE SCALE GENOMIC DNA]</scope>
    <source>
        <strain evidence="2 3">BR 12005</strain>
    </source>
</reference>
<dbReference type="EMBL" id="VITV01000003">
    <property type="protein sequence ID" value="TWB77401.1"/>
    <property type="molecule type" value="Genomic_DNA"/>
</dbReference>
<evidence type="ECO:0000313" key="2">
    <source>
        <dbReference type="EMBL" id="TWB77401.1"/>
    </source>
</evidence>
<evidence type="ECO:0008006" key="4">
    <source>
        <dbReference type="Google" id="ProtNLM"/>
    </source>
</evidence>
<feature type="chain" id="PRO_5021750089" description="Lipoprotein" evidence="1">
    <location>
        <begin position="29"/>
        <end position="139"/>
    </location>
</feature>
<proteinExistence type="predicted"/>
<feature type="signal peptide" evidence="1">
    <location>
        <begin position="1"/>
        <end position="28"/>
    </location>
</feature>
<comment type="caution">
    <text evidence="2">The sequence shown here is derived from an EMBL/GenBank/DDBJ whole genome shotgun (WGS) entry which is preliminary data.</text>
</comment>
<name>A0A560K262_9PROT</name>
<dbReference type="AlphaFoldDB" id="A0A560K262"/>
<protein>
    <recommendedName>
        <fullName evidence="4">Lipoprotein</fullName>
    </recommendedName>
</protein>
<evidence type="ECO:0000313" key="3">
    <source>
        <dbReference type="Proteomes" id="UP000320516"/>
    </source>
</evidence>
<dbReference type="Proteomes" id="UP000320516">
    <property type="component" value="Unassembled WGS sequence"/>
</dbReference>
<keyword evidence="1" id="KW-0732">Signal</keyword>
<accession>A0A560K262</accession>
<evidence type="ECO:0000256" key="1">
    <source>
        <dbReference type="SAM" id="SignalP"/>
    </source>
</evidence>
<gene>
    <name evidence="2" type="ORF">FBZ87_103218</name>
</gene>
<organism evidence="2 3">
    <name type="scientific">Nitrospirillum amazonense</name>
    <dbReference type="NCBI Taxonomy" id="28077"/>
    <lineage>
        <taxon>Bacteria</taxon>
        <taxon>Pseudomonadati</taxon>
        <taxon>Pseudomonadota</taxon>
        <taxon>Alphaproteobacteria</taxon>
        <taxon>Rhodospirillales</taxon>
        <taxon>Azospirillaceae</taxon>
        <taxon>Nitrospirillum</taxon>
    </lineage>
</organism>
<sequence length="139" mass="14032">MDARGMTKVAAAMAVAVLCVPAWSPARAGAPTQVEVLRGGDDDVTAALAGAVVQAFGRDGAFVLSSGHRASSLIVVVQAPTAAARAGIHYKLAFPIRYASAQGQTLGFTEVTCQENTLTKCAEQAVAAAGPAAGKLGRH</sequence>